<evidence type="ECO:0000313" key="1">
    <source>
        <dbReference type="EMBL" id="JAC66029.1"/>
    </source>
</evidence>
<proteinExistence type="predicted"/>
<organism evidence="1">
    <name type="scientific">Tetraselmis sp. GSL018</name>
    <dbReference type="NCBI Taxonomy" id="582737"/>
    <lineage>
        <taxon>Eukaryota</taxon>
        <taxon>Viridiplantae</taxon>
        <taxon>Chlorophyta</taxon>
        <taxon>core chlorophytes</taxon>
        <taxon>Chlorodendrophyceae</taxon>
        <taxon>Chlorodendrales</taxon>
        <taxon>Chlorodendraceae</taxon>
        <taxon>Tetraselmis</taxon>
    </lineage>
</organism>
<name>A0A061R5J5_9CHLO</name>
<dbReference type="AlphaFoldDB" id="A0A061R5J5"/>
<gene>
    <name evidence="1" type="ORF">TSPGSL018_14640</name>
</gene>
<accession>A0A061R5J5</accession>
<dbReference type="EMBL" id="GBEZ01020657">
    <property type="protein sequence ID" value="JAC66029.1"/>
    <property type="molecule type" value="Transcribed_RNA"/>
</dbReference>
<reference evidence="1" key="1">
    <citation type="submission" date="2014-05" db="EMBL/GenBank/DDBJ databases">
        <title>The transcriptome of the halophilic microalga Tetraselmis sp. GSL018 isolated from the Great Salt Lake, Utah.</title>
        <authorList>
            <person name="Jinkerson R.E."/>
            <person name="D'Adamo S."/>
            <person name="Posewitz M.C."/>
        </authorList>
    </citation>
    <scope>NUCLEOTIDE SEQUENCE</scope>
    <source>
        <strain evidence="1">GSL018</strain>
    </source>
</reference>
<protein>
    <submittedName>
        <fullName evidence="1">Uncharacterized protein</fullName>
    </submittedName>
</protein>
<sequence length="58" mass="7057">MKNTVTKQDYVIWISLLDNEATRHFEIFRTKVQRTRNTPIDFAAERFMISFSIQRYKT</sequence>